<keyword evidence="1" id="KW-0812">Transmembrane</keyword>
<dbReference type="AlphaFoldDB" id="A0A9Q4B1N3"/>
<name>A0A9Q4B1N3_SALAG</name>
<feature type="transmembrane region" description="Helical" evidence="1">
    <location>
        <begin position="12"/>
        <end position="29"/>
    </location>
</feature>
<keyword evidence="1" id="KW-1133">Transmembrane helix</keyword>
<evidence type="ECO:0000313" key="3">
    <source>
        <dbReference type="Proteomes" id="UP001057753"/>
    </source>
</evidence>
<reference evidence="2" key="1">
    <citation type="submission" date="2020-06" db="EMBL/GenBank/DDBJ databases">
        <title>Insight into the genomes of haloalkaliphilic bacilli from Kenyan soda lakes.</title>
        <authorList>
            <person name="Mwirichia R."/>
            <person name="Villamizar G.C."/>
            <person name="Poehlein A."/>
            <person name="Mugweru J."/>
            <person name="Kipnyargis A."/>
            <person name="Kiplimo D."/>
            <person name="Orwa P."/>
            <person name="Daniel R."/>
        </authorList>
    </citation>
    <scope>NUCLEOTIDE SEQUENCE</scope>
    <source>
        <strain evidence="2">B1096_S55</strain>
    </source>
</reference>
<organism evidence="2 3">
    <name type="scientific">Salipaludibacillus agaradhaerens</name>
    <name type="common">Bacillus agaradhaerens</name>
    <dbReference type="NCBI Taxonomy" id="76935"/>
    <lineage>
        <taxon>Bacteria</taxon>
        <taxon>Bacillati</taxon>
        <taxon>Bacillota</taxon>
        <taxon>Bacilli</taxon>
        <taxon>Bacillales</taxon>
        <taxon>Bacillaceae</taxon>
    </lineage>
</organism>
<sequence>MSDSGKAPFEPIMTTVFIVIVLAMIFDLGKEVNDPEIDDLLIVETLEN</sequence>
<dbReference type="RefSeq" id="WP_257821128.1">
    <property type="nucleotide sequence ID" value="NZ_JABXYM010000001.1"/>
</dbReference>
<dbReference type="EMBL" id="JABXYM010000001">
    <property type="protein sequence ID" value="MCR6096551.1"/>
    <property type="molecule type" value="Genomic_DNA"/>
</dbReference>
<gene>
    <name evidence="2" type="ORF">HXA33_08285</name>
</gene>
<keyword evidence="1" id="KW-0472">Membrane</keyword>
<comment type="caution">
    <text evidence="2">The sequence shown here is derived from an EMBL/GenBank/DDBJ whole genome shotgun (WGS) entry which is preliminary data.</text>
</comment>
<keyword evidence="3" id="KW-1185">Reference proteome</keyword>
<evidence type="ECO:0000313" key="2">
    <source>
        <dbReference type="EMBL" id="MCR6096551.1"/>
    </source>
</evidence>
<accession>A0A9Q4B1N3</accession>
<dbReference type="Proteomes" id="UP001057753">
    <property type="component" value="Unassembled WGS sequence"/>
</dbReference>
<proteinExistence type="predicted"/>
<protein>
    <submittedName>
        <fullName evidence="2">Uncharacterized protein</fullName>
    </submittedName>
</protein>
<evidence type="ECO:0000256" key="1">
    <source>
        <dbReference type="SAM" id="Phobius"/>
    </source>
</evidence>